<dbReference type="Proteomes" id="UP000179251">
    <property type="component" value="Unassembled WGS sequence"/>
</dbReference>
<organism evidence="2 3">
    <name type="scientific">Candidatus Giovannonibacteria bacterium RIFCSPHIGHO2_01_FULL_45_23</name>
    <dbReference type="NCBI Taxonomy" id="1798325"/>
    <lineage>
        <taxon>Bacteria</taxon>
        <taxon>Candidatus Giovannoniibacteriota</taxon>
    </lineage>
</organism>
<reference evidence="2 3" key="1">
    <citation type="journal article" date="2016" name="Nat. Commun.">
        <title>Thousands of microbial genomes shed light on interconnected biogeochemical processes in an aquifer system.</title>
        <authorList>
            <person name="Anantharaman K."/>
            <person name="Brown C.T."/>
            <person name="Hug L.A."/>
            <person name="Sharon I."/>
            <person name="Castelle C.J."/>
            <person name="Probst A.J."/>
            <person name="Thomas B.C."/>
            <person name="Singh A."/>
            <person name="Wilkins M.J."/>
            <person name="Karaoz U."/>
            <person name="Brodie E.L."/>
            <person name="Williams K.H."/>
            <person name="Hubbard S.S."/>
            <person name="Banfield J.F."/>
        </authorList>
    </citation>
    <scope>NUCLEOTIDE SEQUENCE [LARGE SCALE GENOMIC DNA]</scope>
</reference>
<protein>
    <submittedName>
        <fullName evidence="2">Uncharacterized protein</fullName>
    </submittedName>
</protein>
<feature type="transmembrane region" description="Helical" evidence="1">
    <location>
        <begin position="20"/>
        <end position="40"/>
    </location>
</feature>
<comment type="caution">
    <text evidence="2">The sequence shown here is derived from an EMBL/GenBank/DDBJ whole genome shotgun (WGS) entry which is preliminary data.</text>
</comment>
<keyword evidence="1" id="KW-0812">Transmembrane</keyword>
<evidence type="ECO:0000313" key="3">
    <source>
        <dbReference type="Proteomes" id="UP000179251"/>
    </source>
</evidence>
<gene>
    <name evidence="2" type="ORF">A2834_02945</name>
</gene>
<dbReference type="STRING" id="1798325.A2834_02945"/>
<keyword evidence="1" id="KW-1133">Transmembrane helix</keyword>
<name>A0A1F5VHT4_9BACT</name>
<evidence type="ECO:0000256" key="1">
    <source>
        <dbReference type="SAM" id="Phobius"/>
    </source>
</evidence>
<evidence type="ECO:0000313" key="2">
    <source>
        <dbReference type="EMBL" id="OGF62986.1"/>
    </source>
</evidence>
<sequence>MRPTSLKLRRPRGFGLLEIVIAVAIIGTTVFALSLVFLMADKLEARASNQSRANFLAEEGLEVLRFLRDESWSGHLANLNTITTYYLSFNSAISAWSVTTSNQGPIDNLYTRSFTVAAVNRDALSDDIVDSPAGSPDANTKKFSVSVSWQERGSYSITALSTYLSDMFAN</sequence>
<dbReference type="AlphaFoldDB" id="A0A1F5VHT4"/>
<keyword evidence="1" id="KW-0472">Membrane</keyword>
<proteinExistence type="predicted"/>
<dbReference type="EMBL" id="MFHD01000009">
    <property type="protein sequence ID" value="OGF62986.1"/>
    <property type="molecule type" value="Genomic_DNA"/>
</dbReference>
<accession>A0A1F5VHT4</accession>